<evidence type="ECO:0000256" key="2">
    <source>
        <dbReference type="ARBA" id="ARBA00008163"/>
    </source>
</evidence>
<evidence type="ECO:0000256" key="7">
    <source>
        <dbReference type="ARBA" id="ARBA00023237"/>
    </source>
</evidence>
<dbReference type="Proteomes" id="UP000060132">
    <property type="component" value="Chromosome"/>
</dbReference>
<name>A0AAC8UCM7_HAEDC</name>
<evidence type="ECO:0000256" key="5">
    <source>
        <dbReference type="ARBA" id="ARBA00022729"/>
    </source>
</evidence>
<keyword evidence="5 8" id="KW-0732">Signal</keyword>
<comment type="subcellular location">
    <subcellularLocation>
        <location evidence="1">Cell outer membrane</location>
        <topology evidence="1">Multi-pass membrane protein</topology>
    </subcellularLocation>
</comment>
<accession>A0AAC8UCM7</accession>
<gene>
    <name evidence="9" type="ORF">RZ57_04300</name>
</gene>
<evidence type="ECO:0000256" key="4">
    <source>
        <dbReference type="ARBA" id="ARBA00022692"/>
    </source>
</evidence>
<feature type="chain" id="PRO_5042068970" evidence="8">
    <location>
        <begin position="26"/>
        <end position="445"/>
    </location>
</feature>
<dbReference type="Gene3D" id="2.40.160.60">
    <property type="entry name" value="Outer membrane protein transport protein (OMPP1/FadL/TodX)"/>
    <property type="match status" value="1"/>
</dbReference>
<dbReference type="Pfam" id="PF03349">
    <property type="entry name" value="Toluene_X"/>
    <property type="match status" value="1"/>
</dbReference>
<protein>
    <submittedName>
        <fullName evidence="9">Membrane protein</fullName>
    </submittedName>
</protein>
<keyword evidence="4" id="KW-0812">Transmembrane</keyword>
<keyword evidence="7" id="KW-0998">Cell outer membrane</keyword>
<evidence type="ECO:0000313" key="10">
    <source>
        <dbReference type="Proteomes" id="UP000060132"/>
    </source>
</evidence>
<feature type="signal peptide" evidence="8">
    <location>
        <begin position="1"/>
        <end position="25"/>
    </location>
</feature>
<dbReference type="InterPro" id="IPR005017">
    <property type="entry name" value="OMPP1/FadL/TodX"/>
</dbReference>
<proteinExistence type="inferred from homology"/>
<reference evidence="9 10" key="1">
    <citation type="journal article" date="2015" name="PLoS Negl. Trop. Dis.">
        <title>Haemophilus ducreyi Cutaneous Ulcer Strains Are Nearly Identical to Class I Genital Ulcer Strains.</title>
        <authorList>
            <person name="Gangaiah D."/>
            <person name="Webb K.M."/>
            <person name="Humphreys T.L."/>
            <person name="Fortney K.R."/>
            <person name="Toh E."/>
            <person name="Tai A."/>
            <person name="Katz S.S."/>
            <person name="Pillay A."/>
            <person name="Chen C.Y."/>
            <person name="Roberts S.A."/>
            <person name="Munson R.S.Jr."/>
            <person name="Spinola S.M."/>
        </authorList>
    </citation>
    <scope>NUCLEOTIDE SEQUENCE [LARGE SCALE GENOMIC DNA]</scope>
    <source>
        <strain evidence="10">CLU2</strain>
    </source>
</reference>
<dbReference type="AlphaFoldDB" id="A0AAC8UCM7"/>
<comment type="similarity">
    <text evidence="2">Belongs to the OmpP1/FadL family.</text>
</comment>
<dbReference type="GO" id="GO:0015483">
    <property type="term" value="F:long-chain fatty acid transporting porin activity"/>
    <property type="evidence" value="ECO:0007669"/>
    <property type="project" value="TreeGrafter"/>
</dbReference>
<evidence type="ECO:0000256" key="3">
    <source>
        <dbReference type="ARBA" id="ARBA00022452"/>
    </source>
</evidence>
<dbReference type="SUPFAM" id="SSF56935">
    <property type="entry name" value="Porins"/>
    <property type="match status" value="1"/>
</dbReference>
<dbReference type="RefSeq" id="WP_041603472.1">
    <property type="nucleotide sequence ID" value="NZ_CP011218.1"/>
</dbReference>
<evidence type="ECO:0000256" key="6">
    <source>
        <dbReference type="ARBA" id="ARBA00023136"/>
    </source>
</evidence>
<evidence type="ECO:0000256" key="8">
    <source>
        <dbReference type="SAM" id="SignalP"/>
    </source>
</evidence>
<organism evidence="9 10">
    <name type="scientific">Haemophilus ducreyi</name>
    <dbReference type="NCBI Taxonomy" id="730"/>
    <lineage>
        <taxon>Bacteria</taxon>
        <taxon>Pseudomonadati</taxon>
        <taxon>Pseudomonadota</taxon>
        <taxon>Gammaproteobacteria</taxon>
        <taxon>Pasteurellales</taxon>
        <taxon>Pasteurellaceae</taxon>
        <taxon>Haemophilus</taxon>
    </lineage>
</organism>
<keyword evidence="3" id="KW-1134">Transmembrane beta strand</keyword>
<evidence type="ECO:0000313" key="9">
    <source>
        <dbReference type="EMBL" id="AKO32391.1"/>
    </source>
</evidence>
<dbReference type="PANTHER" id="PTHR35093:SF3">
    <property type="entry name" value="LONG-CHAIN FATTY ACID TRANSPORT PROTEIN"/>
    <property type="match status" value="1"/>
</dbReference>
<dbReference type="PANTHER" id="PTHR35093">
    <property type="entry name" value="OUTER MEMBRANE PROTEIN NMB0088-RELATED"/>
    <property type="match status" value="1"/>
</dbReference>
<sequence>MLTNRTFNKTLLACLITVSGTSSQAASFQLAEISTSGLLGMAYAGNAAVADNASVVATNPALMTEFKHPQISVGGILVDANVDVSGKINGSVDAPHKDIIPNAIVPNIYFVTPINSQFSLGGGLNVNYGLKSQYNDKFNGGMFGGSTKLTALNFNLSGAYNLGNGISLGLGLNAIHSDAEINRYLGAGKQILIEAGKQAQNIIPSLSENTSIAHIKGKKWSLGWNVGLAYQLDENHRWGVAYHAPVDVKFSGQYSNQLPEALNPLLQAHSSLKLPISQATGGKAIPGNLTLNLPAYWELSGFHKLTDQLAMQYSYKYTGWKRLKSLDAYANDGKLLFQKIENFSNSSRYAIGFSYDVAQDLTLRTGFAYDKNASVKHPSISIPDTTRTWYSIGATYRFTPNVSFDVGLAHLRGKKNQFTEGTLVKGAFEVAARANLYGLSISYGF</sequence>
<dbReference type="GO" id="GO:0009279">
    <property type="term" value="C:cell outer membrane"/>
    <property type="evidence" value="ECO:0007669"/>
    <property type="project" value="UniProtKB-SubCell"/>
</dbReference>
<evidence type="ECO:0000256" key="1">
    <source>
        <dbReference type="ARBA" id="ARBA00004571"/>
    </source>
</evidence>
<keyword evidence="6" id="KW-0472">Membrane</keyword>
<dbReference type="EMBL" id="CP011219">
    <property type="protein sequence ID" value="AKO32391.1"/>
    <property type="molecule type" value="Genomic_DNA"/>
</dbReference>